<feature type="transmembrane region" description="Helical" evidence="5">
    <location>
        <begin position="278"/>
        <end position="297"/>
    </location>
</feature>
<keyword evidence="7" id="KW-1185">Reference proteome</keyword>
<dbReference type="SUPFAM" id="SSF81321">
    <property type="entry name" value="Family A G protein-coupled receptor-like"/>
    <property type="match status" value="1"/>
</dbReference>
<evidence type="ECO:0000313" key="7">
    <source>
        <dbReference type="Proteomes" id="UP000077266"/>
    </source>
</evidence>
<dbReference type="EMBL" id="KV425951">
    <property type="protein sequence ID" value="KZV95825.1"/>
    <property type="molecule type" value="Genomic_DNA"/>
</dbReference>
<name>A0A165K5G6_EXIGL</name>
<dbReference type="GO" id="GO:0005886">
    <property type="term" value="C:plasma membrane"/>
    <property type="evidence" value="ECO:0007669"/>
    <property type="project" value="TreeGrafter"/>
</dbReference>
<keyword evidence="4 5" id="KW-0472">Membrane</keyword>
<evidence type="ECO:0000256" key="3">
    <source>
        <dbReference type="ARBA" id="ARBA00022989"/>
    </source>
</evidence>
<evidence type="ECO:0000256" key="4">
    <source>
        <dbReference type="ARBA" id="ARBA00023136"/>
    </source>
</evidence>
<dbReference type="Proteomes" id="UP000077266">
    <property type="component" value="Unassembled WGS sequence"/>
</dbReference>
<reference evidence="6 7" key="1">
    <citation type="journal article" date="2016" name="Mol. Biol. Evol.">
        <title>Comparative Genomics of Early-Diverging Mushroom-Forming Fungi Provides Insights into the Origins of Lignocellulose Decay Capabilities.</title>
        <authorList>
            <person name="Nagy L.G."/>
            <person name="Riley R."/>
            <person name="Tritt A."/>
            <person name="Adam C."/>
            <person name="Daum C."/>
            <person name="Floudas D."/>
            <person name="Sun H."/>
            <person name="Yadav J.S."/>
            <person name="Pangilinan J."/>
            <person name="Larsson K.H."/>
            <person name="Matsuura K."/>
            <person name="Barry K."/>
            <person name="Labutti K."/>
            <person name="Kuo R."/>
            <person name="Ohm R.A."/>
            <person name="Bhattacharya S.S."/>
            <person name="Shirouzu T."/>
            <person name="Yoshinaga Y."/>
            <person name="Martin F.M."/>
            <person name="Grigoriev I.V."/>
            <person name="Hibbett D.S."/>
        </authorList>
    </citation>
    <scope>NUCLEOTIDE SEQUENCE [LARGE SCALE GENOMIC DNA]</scope>
    <source>
        <strain evidence="6 7">HHB12029</strain>
    </source>
</reference>
<feature type="transmembrane region" description="Helical" evidence="5">
    <location>
        <begin position="137"/>
        <end position="160"/>
    </location>
</feature>
<dbReference type="AlphaFoldDB" id="A0A165K5G6"/>
<feature type="transmembrane region" description="Helical" evidence="5">
    <location>
        <begin position="12"/>
        <end position="32"/>
    </location>
</feature>
<feature type="transmembrane region" description="Helical" evidence="5">
    <location>
        <begin position="246"/>
        <end position="266"/>
    </location>
</feature>
<keyword evidence="2 5" id="KW-0812">Transmembrane</keyword>
<dbReference type="STRING" id="1314781.A0A165K5G6"/>
<organism evidence="6 7">
    <name type="scientific">Exidia glandulosa HHB12029</name>
    <dbReference type="NCBI Taxonomy" id="1314781"/>
    <lineage>
        <taxon>Eukaryota</taxon>
        <taxon>Fungi</taxon>
        <taxon>Dikarya</taxon>
        <taxon>Basidiomycota</taxon>
        <taxon>Agaricomycotina</taxon>
        <taxon>Agaricomycetes</taxon>
        <taxon>Auriculariales</taxon>
        <taxon>Exidiaceae</taxon>
        <taxon>Exidia</taxon>
    </lineage>
</organism>
<comment type="subcellular location">
    <subcellularLocation>
        <location evidence="1">Membrane</location>
        <topology evidence="1">Multi-pass membrane protein</topology>
    </subcellularLocation>
</comment>
<keyword evidence="3 5" id="KW-1133">Transmembrane helix</keyword>
<evidence type="ECO:0000256" key="5">
    <source>
        <dbReference type="SAM" id="Phobius"/>
    </source>
</evidence>
<dbReference type="PANTHER" id="PTHR23112:SF37">
    <property type="entry name" value="G PROTEIN-COUPLED RECEPTOR GPR1"/>
    <property type="match status" value="1"/>
</dbReference>
<evidence type="ECO:0000313" key="6">
    <source>
        <dbReference type="EMBL" id="KZV95825.1"/>
    </source>
</evidence>
<dbReference type="OrthoDB" id="100006at2759"/>
<sequence length="349" mass="38685">MLSRGPLLGLSLTAAAGALSAGAILVVVYMVARHVVLVRRTSGGAPQSEGKKRPIVKTHVDAYMISLLVSDLLQAVGAMINVHHVRVGRTECSVYCTAQGVLKSLGEPSAAMATLAITIHTFCVICFHWSPSQPQKLVPCLVISAIWLYVSLYVGIAYALHHKPGHEFFQPVPYWCWVANGYPEERISAEYIWLWLSVFGAVVLYVPLWLVVRGNVEVSPWRFTWCPSRSTHGAAFDRMRQSLKMLLYPAVYIILVLPLSVTRWIMFSGHDISSTWTFVGIVPFHLSGLGNVLLLLLTRPSILVFGKPQERGTTKMQLSRMPEVFAISVHVEEGVYDETVGDKSKVLEE</sequence>
<dbReference type="InParanoid" id="A0A165K5G6"/>
<evidence type="ECO:0000256" key="1">
    <source>
        <dbReference type="ARBA" id="ARBA00004141"/>
    </source>
</evidence>
<feature type="transmembrane region" description="Helical" evidence="5">
    <location>
        <begin position="110"/>
        <end position="130"/>
    </location>
</feature>
<feature type="transmembrane region" description="Helical" evidence="5">
    <location>
        <begin position="192"/>
        <end position="212"/>
    </location>
</feature>
<dbReference type="GO" id="GO:0004930">
    <property type="term" value="F:G protein-coupled receptor activity"/>
    <property type="evidence" value="ECO:0007669"/>
    <property type="project" value="TreeGrafter"/>
</dbReference>
<dbReference type="GO" id="GO:0007189">
    <property type="term" value="P:adenylate cyclase-activating G protein-coupled receptor signaling pathway"/>
    <property type="evidence" value="ECO:0007669"/>
    <property type="project" value="TreeGrafter"/>
</dbReference>
<protein>
    <submittedName>
        <fullName evidence="6">Uncharacterized protein</fullName>
    </submittedName>
</protein>
<proteinExistence type="predicted"/>
<dbReference type="PANTHER" id="PTHR23112">
    <property type="entry name" value="G PROTEIN-COUPLED RECEPTOR 157-RELATED"/>
    <property type="match status" value="1"/>
</dbReference>
<evidence type="ECO:0000256" key="2">
    <source>
        <dbReference type="ARBA" id="ARBA00022692"/>
    </source>
</evidence>
<accession>A0A165K5G6</accession>
<gene>
    <name evidence="6" type="ORF">EXIGLDRAFT_734669</name>
</gene>
<dbReference type="Gene3D" id="1.20.1070.10">
    <property type="entry name" value="Rhodopsin 7-helix transmembrane proteins"/>
    <property type="match status" value="1"/>
</dbReference>